<dbReference type="AlphaFoldDB" id="A0A5M8E5N9"/>
<evidence type="ECO:0000313" key="1">
    <source>
        <dbReference type="EMBL" id="KAA6168188.1"/>
    </source>
</evidence>
<name>A0A5M8E5N9_PSEVE</name>
<sequence length="66" mass="6905">MSKTAGEYAHAASKAHRLNAEFERANAVAAAVTLIEAAVAGTSTLASELENLSTYADQIQEALKVK</sequence>
<protein>
    <submittedName>
        <fullName evidence="1">Uncharacterized protein</fullName>
    </submittedName>
</protein>
<organism evidence="1 2">
    <name type="scientific">Pseudomonas veronii</name>
    <dbReference type="NCBI Taxonomy" id="76761"/>
    <lineage>
        <taxon>Bacteria</taxon>
        <taxon>Pseudomonadati</taxon>
        <taxon>Pseudomonadota</taxon>
        <taxon>Gammaproteobacteria</taxon>
        <taxon>Pseudomonadales</taxon>
        <taxon>Pseudomonadaceae</taxon>
        <taxon>Pseudomonas</taxon>
    </lineage>
</organism>
<dbReference type="RefSeq" id="WP_024076118.1">
    <property type="nucleotide sequence ID" value="NZ_VWXT01000717.1"/>
</dbReference>
<accession>A0A5M8E5N9</accession>
<dbReference type="EMBL" id="VWXT01000717">
    <property type="protein sequence ID" value="KAA6168188.1"/>
    <property type="molecule type" value="Genomic_DNA"/>
</dbReference>
<reference evidence="1 2" key="1">
    <citation type="submission" date="2019-09" db="EMBL/GenBank/DDBJ databases">
        <title>Genomic sequencing of 4 copper resistant soil isolates.</title>
        <authorList>
            <person name="Havryliuk O."/>
        </authorList>
    </citation>
    <scope>NUCLEOTIDE SEQUENCE [LARGE SCALE GENOMIC DNA]</scope>
    <source>
        <strain evidence="1 2">UKR4</strain>
    </source>
</reference>
<dbReference type="Proteomes" id="UP000323909">
    <property type="component" value="Unassembled WGS sequence"/>
</dbReference>
<proteinExistence type="predicted"/>
<evidence type="ECO:0000313" key="2">
    <source>
        <dbReference type="Proteomes" id="UP000323909"/>
    </source>
</evidence>
<comment type="caution">
    <text evidence="1">The sequence shown here is derived from an EMBL/GenBank/DDBJ whole genome shotgun (WGS) entry which is preliminary data.</text>
</comment>
<gene>
    <name evidence="1" type="ORF">F3K53_31295</name>
</gene>